<evidence type="ECO:0000313" key="2">
    <source>
        <dbReference type="EMBL" id="TYH88731.1"/>
    </source>
</evidence>
<evidence type="ECO:0000256" key="1">
    <source>
        <dbReference type="SAM" id="MobiDB-lite"/>
    </source>
</evidence>
<dbReference type="Proteomes" id="UP000322667">
    <property type="component" value="Chromosome D01"/>
</dbReference>
<name>A0A5D2MBI0_GOSTO</name>
<evidence type="ECO:0000313" key="3">
    <source>
        <dbReference type="Proteomes" id="UP000322667"/>
    </source>
</evidence>
<feature type="region of interest" description="Disordered" evidence="1">
    <location>
        <begin position="1"/>
        <end position="50"/>
    </location>
</feature>
<organism evidence="2 3">
    <name type="scientific">Gossypium tomentosum</name>
    <name type="common">Hawaiian cotton</name>
    <name type="synonym">Gossypium sandvicense</name>
    <dbReference type="NCBI Taxonomy" id="34277"/>
    <lineage>
        <taxon>Eukaryota</taxon>
        <taxon>Viridiplantae</taxon>
        <taxon>Streptophyta</taxon>
        <taxon>Embryophyta</taxon>
        <taxon>Tracheophyta</taxon>
        <taxon>Spermatophyta</taxon>
        <taxon>Magnoliopsida</taxon>
        <taxon>eudicotyledons</taxon>
        <taxon>Gunneridae</taxon>
        <taxon>Pentapetalae</taxon>
        <taxon>rosids</taxon>
        <taxon>malvids</taxon>
        <taxon>Malvales</taxon>
        <taxon>Malvaceae</taxon>
        <taxon>Malvoideae</taxon>
        <taxon>Gossypium</taxon>
    </lineage>
</organism>
<feature type="compositionally biased region" description="Basic and acidic residues" evidence="1">
    <location>
        <begin position="40"/>
        <end position="50"/>
    </location>
</feature>
<protein>
    <submittedName>
        <fullName evidence="2">Uncharacterized protein</fullName>
    </submittedName>
</protein>
<dbReference type="AlphaFoldDB" id="A0A5D2MBI0"/>
<gene>
    <name evidence="2" type="ORF">ES332_D01G208600v1</name>
</gene>
<proteinExistence type="predicted"/>
<dbReference type="EMBL" id="CM017623">
    <property type="protein sequence ID" value="TYH88731.1"/>
    <property type="molecule type" value="Genomic_DNA"/>
</dbReference>
<reference evidence="2 3" key="1">
    <citation type="submission" date="2019-07" db="EMBL/GenBank/DDBJ databases">
        <title>WGS assembly of Gossypium tomentosum.</title>
        <authorList>
            <person name="Chen Z.J."/>
            <person name="Sreedasyam A."/>
            <person name="Ando A."/>
            <person name="Song Q."/>
            <person name="De L."/>
            <person name="Hulse-Kemp A."/>
            <person name="Ding M."/>
            <person name="Ye W."/>
            <person name="Kirkbride R."/>
            <person name="Jenkins J."/>
            <person name="Plott C."/>
            <person name="Lovell J."/>
            <person name="Lin Y.-M."/>
            <person name="Vaughn R."/>
            <person name="Liu B."/>
            <person name="Li W."/>
            <person name="Simpson S."/>
            <person name="Scheffler B."/>
            <person name="Saski C."/>
            <person name="Grover C."/>
            <person name="Hu G."/>
            <person name="Conover J."/>
            <person name="Carlson J."/>
            <person name="Shu S."/>
            <person name="Boston L."/>
            <person name="Williams M."/>
            <person name="Peterson D."/>
            <person name="Mcgee K."/>
            <person name="Jones D."/>
            <person name="Wendel J."/>
            <person name="Stelly D."/>
            <person name="Grimwood J."/>
            <person name="Schmutz J."/>
        </authorList>
    </citation>
    <scope>NUCLEOTIDE SEQUENCE [LARGE SCALE GENOMIC DNA]</scope>
    <source>
        <strain evidence="2">7179.01</strain>
    </source>
</reference>
<keyword evidence="3" id="KW-1185">Reference proteome</keyword>
<accession>A0A5D2MBI0</accession>
<sequence>MNRPLKDSPNLAQTPMMTEGARIRPQGTLPAWSNRRRRTRVEVQHARGEL</sequence>